<evidence type="ECO:0000256" key="1">
    <source>
        <dbReference type="SAM" id="Phobius"/>
    </source>
</evidence>
<gene>
    <name evidence="2" type="ORF">SRAS04492_LOCUS8075</name>
</gene>
<keyword evidence="1" id="KW-0472">Membrane</keyword>
<evidence type="ECO:0000313" key="2">
    <source>
        <dbReference type="EMBL" id="CAE0236268.1"/>
    </source>
</evidence>
<name>A0A7S3FXG6_9SPIT</name>
<accession>A0A7S3FXG6</accession>
<organism evidence="2">
    <name type="scientific">Strombidium rassoulzadegani</name>
    <dbReference type="NCBI Taxonomy" id="1082188"/>
    <lineage>
        <taxon>Eukaryota</taxon>
        <taxon>Sar</taxon>
        <taxon>Alveolata</taxon>
        <taxon>Ciliophora</taxon>
        <taxon>Intramacronucleata</taxon>
        <taxon>Spirotrichea</taxon>
        <taxon>Oligotrichia</taxon>
        <taxon>Strombidiidae</taxon>
        <taxon>Strombidium</taxon>
    </lineage>
</organism>
<dbReference type="EMBL" id="HBIA01016192">
    <property type="protein sequence ID" value="CAE0236268.1"/>
    <property type="molecule type" value="Transcribed_RNA"/>
</dbReference>
<proteinExistence type="predicted"/>
<feature type="transmembrane region" description="Helical" evidence="1">
    <location>
        <begin position="392"/>
        <end position="412"/>
    </location>
</feature>
<keyword evidence="1" id="KW-1133">Transmembrane helix</keyword>
<reference evidence="2" key="1">
    <citation type="submission" date="2021-01" db="EMBL/GenBank/DDBJ databases">
        <authorList>
            <person name="Corre E."/>
            <person name="Pelletier E."/>
            <person name="Niang G."/>
            <person name="Scheremetjew M."/>
            <person name="Finn R."/>
            <person name="Kale V."/>
            <person name="Holt S."/>
            <person name="Cochrane G."/>
            <person name="Meng A."/>
            <person name="Brown T."/>
            <person name="Cohen L."/>
        </authorList>
    </citation>
    <scope>NUCLEOTIDE SEQUENCE</scope>
    <source>
        <strain evidence="2">Ras09</strain>
    </source>
</reference>
<keyword evidence="1" id="KW-0812">Transmembrane</keyword>
<protein>
    <submittedName>
        <fullName evidence="2">Uncharacterized protein</fullName>
    </submittedName>
</protein>
<dbReference type="AlphaFoldDB" id="A0A7S3FXG6"/>
<sequence length="499" mass="52989">MPYLLVFADKLLLQGNILGEGLPIRRWRSLSLSALIYWNHGLRDDPSLKSKSVIGGGGGGGAAFGIGCLPGGCPQLLDPRQTRALDVVVLAVVVEPGHPAEVGARLELPRGDVAHDLLPVALDLLRLLLPLDHHLALLVVVELVVAVVVNALEHEAVAGGEGDQHPVVGEGVSHEVLGVEVAVEDLHDRADHLPDLVVKEGLALQVEVDELEGEGVLRTRHLQRLPVHVHVVLSPQLDHEALGGALIRLHVPRVVVVLLRALKCLLEEAVQLLLLSLRQSEAVELVHEVGLAKEVLNVATQEVLLAIPHIVVPCQPLGDGDAVDHLLVGDLLGFGSLDLCLAVAQTIRAKVEVFVDAGEGEGGEVVAVFAVARRNFGVEAVGDLDDAEDLDLLVSLVMILVVLTVHLVYSLVYSLTQALKADVLASTHLASVFLGEVNLTGEGVLEGVDRLVGPGRPSPPNLLKVSEVELGDQIELEKRLLQLLLNGADPLILLGSTEI</sequence>